<dbReference type="SFLD" id="SFLDG01386">
    <property type="entry name" value="main_SPASM_domain-containing"/>
    <property type="match status" value="1"/>
</dbReference>
<dbReference type="PANTHER" id="PTHR11228">
    <property type="entry name" value="RADICAL SAM DOMAIN PROTEIN"/>
    <property type="match status" value="1"/>
</dbReference>
<dbReference type="STRING" id="1936003.STSP2_00888"/>
<dbReference type="SFLD" id="SFLDS00029">
    <property type="entry name" value="Radical_SAM"/>
    <property type="match status" value="1"/>
</dbReference>
<dbReference type="PIRSF" id="PIRSF037420">
    <property type="entry name" value="PQQ_syn_pqqE"/>
    <property type="match status" value="1"/>
</dbReference>
<keyword evidence="4" id="KW-0479">Metal-binding</keyword>
<evidence type="ECO:0000256" key="5">
    <source>
        <dbReference type="ARBA" id="ARBA00023004"/>
    </source>
</evidence>
<name>A0A1U9NII2_9BACT</name>
<evidence type="ECO:0000313" key="11">
    <source>
        <dbReference type="EMBL" id="AQT67739.1"/>
    </source>
</evidence>
<dbReference type="GO" id="GO:0046872">
    <property type="term" value="F:metal ion binding"/>
    <property type="evidence" value="ECO:0007669"/>
    <property type="project" value="UniProtKB-KW"/>
</dbReference>
<protein>
    <recommendedName>
        <fullName evidence="9">Pre-heme d1 synthase</fullName>
    </recommendedName>
</protein>
<dbReference type="GO" id="GO:0006783">
    <property type="term" value="P:heme biosynthetic process"/>
    <property type="evidence" value="ECO:0007669"/>
    <property type="project" value="TreeGrafter"/>
</dbReference>
<dbReference type="KEGG" id="alus:STSP2_00888"/>
<dbReference type="InterPro" id="IPR058240">
    <property type="entry name" value="rSAM_sf"/>
</dbReference>
<keyword evidence="6" id="KW-0411">Iron-sulfur</keyword>
<dbReference type="InterPro" id="IPR007197">
    <property type="entry name" value="rSAM"/>
</dbReference>
<dbReference type="Proteomes" id="UP000189674">
    <property type="component" value="Chromosome"/>
</dbReference>
<keyword evidence="5" id="KW-0408">Iron</keyword>
<dbReference type="CDD" id="cd01335">
    <property type="entry name" value="Radical_SAM"/>
    <property type="match status" value="1"/>
</dbReference>
<evidence type="ECO:0000256" key="6">
    <source>
        <dbReference type="ARBA" id="ARBA00023014"/>
    </source>
</evidence>
<organism evidence="11 12">
    <name type="scientific">Anaerohalosphaera lusitana</name>
    <dbReference type="NCBI Taxonomy" id="1936003"/>
    <lineage>
        <taxon>Bacteria</taxon>
        <taxon>Pseudomonadati</taxon>
        <taxon>Planctomycetota</taxon>
        <taxon>Phycisphaerae</taxon>
        <taxon>Sedimentisphaerales</taxon>
        <taxon>Anaerohalosphaeraceae</taxon>
        <taxon>Anaerohalosphaera</taxon>
    </lineage>
</organism>
<reference evidence="12" key="1">
    <citation type="submission" date="2017-02" db="EMBL/GenBank/DDBJ databases">
        <title>Comparative genomics and description of representatives of a novel lineage of planctomycetes thriving in anoxic sediments.</title>
        <authorList>
            <person name="Spring S."/>
            <person name="Bunk B."/>
            <person name="Sproer C."/>
        </authorList>
    </citation>
    <scope>NUCLEOTIDE SEQUENCE [LARGE SCALE GENOMIC DNA]</scope>
    <source>
        <strain evidence="12">ST-NAGAB-D1</strain>
    </source>
</reference>
<evidence type="ECO:0000256" key="8">
    <source>
        <dbReference type="ARBA" id="ARBA00056787"/>
    </source>
</evidence>
<dbReference type="FunFam" id="3.20.20.70:FF:000188">
    <property type="entry name" value="Mycofactocin radical SAM maturase MftC"/>
    <property type="match status" value="1"/>
</dbReference>
<evidence type="ECO:0000313" key="12">
    <source>
        <dbReference type="Proteomes" id="UP000189674"/>
    </source>
</evidence>
<comment type="similarity">
    <text evidence="7">Belongs to the radical SAM superfamily.</text>
</comment>
<dbReference type="PROSITE" id="PS51918">
    <property type="entry name" value="RADICAL_SAM"/>
    <property type="match status" value="1"/>
</dbReference>
<comment type="function">
    <text evidence="8">Involved in heme d1 biosynthesis. Radical SAM enzyme that catalyzes the removal of two propionate side chains from the intermediate 12,18-didecarboxysiroheme (DDSH) and may introduce the keto functions on rings A and B, yielding the heme d1 precursor dihydro-heme d1.</text>
</comment>
<sequence length="417" mass="46771">MINITRLYCDEMTPGDWIRYGRNGHGTTGKTDKLPTSARRRKPIVVWNITSKCNLRCVHCYNDSGCDIKSNEATTSEAKAVLDDLADFGVPSVLFSGGEPLMRDDLFELIDHARDKGLRTVISTNGTLITPERAAKINELGVSYVGISLDGIGEVNDQFRQVDGAFDRAVAGIRNCQNAGVRVGLRLTLTKRNVQDLDALFDFFEQENIERACFYHLVPSGRGKDISDARLTHEQSRHAVNTIIERTAALSKQGRRTDILTVDNHVDGVYLYRKLNAYDCERAEKVWQLLTWNGGGMNSSGIGIGCIDFNGKVHANQFWGHYDIGDIHERKFSDIWTDESDPLLKGLRDRRSNIKGRCRLCKYFDACGGSLRVRADLYFGDTWAPDPACYLTDKEIGLDDAAIQELKRSGELYDMPE</sequence>
<keyword evidence="3" id="KW-0949">S-adenosyl-L-methionine</keyword>
<dbReference type="GO" id="GO:0051539">
    <property type="term" value="F:4 iron, 4 sulfur cluster binding"/>
    <property type="evidence" value="ECO:0007669"/>
    <property type="project" value="UniProtKB-KW"/>
</dbReference>
<dbReference type="SFLD" id="SFLDG01385">
    <property type="entry name" value="heme_carboxy_lyase_like"/>
    <property type="match status" value="1"/>
</dbReference>
<feature type="domain" description="Radical SAM core" evidence="10">
    <location>
        <begin position="39"/>
        <end position="249"/>
    </location>
</feature>
<dbReference type="InterPro" id="IPR034480">
    <property type="entry name" value="Heme_synthase-like"/>
</dbReference>
<comment type="cofactor">
    <cofactor evidence="1">
        <name>[4Fe-4S] cluster</name>
        <dbReference type="ChEBI" id="CHEBI:49883"/>
    </cofactor>
</comment>
<evidence type="ECO:0000256" key="2">
    <source>
        <dbReference type="ARBA" id="ARBA00022485"/>
    </source>
</evidence>
<evidence type="ECO:0000256" key="3">
    <source>
        <dbReference type="ARBA" id="ARBA00022691"/>
    </source>
</evidence>
<dbReference type="PANTHER" id="PTHR11228:SF7">
    <property type="entry name" value="PQQA PEPTIDE CYCLASE"/>
    <property type="match status" value="1"/>
</dbReference>
<proteinExistence type="inferred from homology"/>
<dbReference type="Pfam" id="PF04055">
    <property type="entry name" value="Radical_SAM"/>
    <property type="match status" value="1"/>
</dbReference>
<gene>
    <name evidence="11" type="primary">albA_2</name>
    <name evidence="11" type="ORF">STSP2_00888</name>
</gene>
<dbReference type="SUPFAM" id="SSF102114">
    <property type="entry name" value="Radical SAM enzymes"/>
    <property type="match status" value="1"/>
</dbReference>
<dbReference type="GO" id="GO:0003824">
    <property type="term" value="F:catalytic activity"/>
    <property type="evidence" value="ECO:0007669"/>
    <property type="project" value="InterPro"/>
</dbReference>
<keyword evidence="12" id="KW-1185">Reference proteome</keyword>
<evidence type="ECO:0000256" key="1">
    <source>
        <dbReference type="ARBA" id="ARBA00001966"/>
    </source>
</evidence>
<dbReference type="EMBL" id="CP019791">
    <property type="protein sequence ID" value="AQT67739.1"/>
    <property type="molecule type" value="Genomic_DNA"/>
</dbReference>
<dbReference type="SFLD" id="SFLDG01067">
    <property type="entry name" value="SPASM/twitch_domain_containing"/>
    <property type="match status" value="1"/>
</dbReference>
<evidence type="ECO:0000256" key="9">
    <source>
        <dbReference type="ARBA" id="ARBA00073867"/>
    </source>
</evidence>
<dbReference type="InterPro" id="IPR017200">
    <property type="entry name" value="PqqE-like"/>
</dbReference>
<dbReference type="RefSeq" id="WP_146660172.1">
    <property type="nucleotide sequence ID" value="NZ_CP019791.1"/>
</dbReference>
<evidence type="ECO:0000256" key="4">
    <source>
        <dbReference type="ARBA" id="ARBA00022723"/>
    </source>
</evidence>
<evidence type="ECO:0000259" key="10">
    <source>
        <dbReference type="PROSITE" id="PS51918"/>
    </source>
</evidence>
<dbReference type="OrthoDB" id="9782387at2"/>
<keyword evidence="2" id="KW-0004">4Fe-4S</keyword>
<dbReference type="Gene3D" id="3.20.20.70">
    <property type="entry name" value="Aldolase class I"/>
    <property type="match status" value="1"/>
</dbReference>
<accession>A0A1U9NII2</accession>
<dbReference type="InterPro" id="IPR013785">
    <property type="entry name" value="Aldolase_TIM"/>
</dbReference>
<dbReference type="AlphaFoldDB" id="A0A1U9NII2"/>
<dbReference type="InterPro" id="IPR050377">
    <property type="entry name" value="Radical_SAM_PqqE_MftC-like"/>
</dbReference>
<dbReference type="CDD" id="cd21123">
    <property type="entry name" value="SPASM_MftC-like"/>
    <property type="match status" value="1"/>
</dbReference>
<evidence type="ECO:0000256" key="7">
    <source>
        <dbReference type="ARBA" id="ARBA00023462"/>
    </source>
</evidence>